<sequence length="82" mass="9472">MIVVLASKIKREVIRSIIDYARNSLKISSAGLTDNDMRNFAHLGFVTISNDNDKAKTILEKLVNRIEIKYPIEITDYYIERI</sequence>
<comment type="caution">
    <text evidence="1">The sequence shown here is derived from an EMBL/GenBank/DDBJ whole genome shotgun (WGS) entry which is preliminary data.</text>
</comment>
<accession>A0A3E2TIB3</accession>
<dbReference type="Proteomes" id="UP000261011">
    <property type="component" value="Unassembled WGS sequence"/>
</dbReference>
<dbReference type="Pfam" id="PF04456">
    <property type="entry name" value="DUF503"/>
    <property type="match status" value="1"/>
</dbReference>
<dbReference type="PANTHER" id="PTHR36441:SF1">
    <property type="entry name" value="DUF503 DOMAIN-CONTAINING PROTEIN"/>
    <property type="match status" value="1"/>
</dbReference>
<evidence type="ECO:0000313" key="2">
    <source>
        <dbReference type="Proteomes" id="UP000261011"/>
    </source>
</evidence>
<dbReference type="OrthoDB" id="1693002at2"/>
<proteinExistence type="predicted"/>
<dbReference type="EMBL" id="QVEU01000003">
    <property type="protein sequence ID" value="RGB76389.1"/>
    <property type="molecule type" value="Genomic_DNA"/>
</dbReference>
<keyword evidence="2" id="KW-1185">Reference proteome</keyword>
<dbReference type="PANTHER" id="PTHR36441">
    <property type="entry name" value="HYPOTHETICAL CYTOSOLIC PROTEIN"/>
    <property type="match status" value="1"/>
</dbReference>
<dbReference type="Gene3D" id="3.30.70.1120">
    <property type="entry name" value="TT1725-like"/>
    <property type="match status" value="1"/>
</dbReference>
<evidence type="ECO:0000313" key="1">
    <source>
        <dbReference type="EMBL" id="RGB76389.1"/>
    </source>
</evidence>
<organism evidence="1 2">
    <name type="scientific">Anaerococcus nagyae</name>
    <dbReference type="NCBI Taxonomy" id="1755241"/>
    <lineage>
        <taxon>Bacteria</taxon>
        <taxon>Bacillati</taxon>
        <taxon>Bacillota</taxon>
        <taxon>Tissierellia</taxon>
        <taxon>Tissierellales</taxon>
        <taxon>Peptoniphilaceae</taxon>
        <taxon>Anaerococcus</taxon>
    </lineage>
</organism>
<gene>
    <name evidence="1" type="ORF">DXA39_04260</name>
</gene>
<protein>
    <submittedName>
        <fullName evidence="1">DUF503 family protein</fullName>
    </submittedName>
</protein>
<dbReference type="SUPFAM" id="SSF103007">
    <property type="entry name" value="Hypothetical protein TT1725"/>
    <property type="match status" value="1"/>
</dbReference>
<dbReference type="RefSeq" id="WP_117521318.1">
    <property type="nucleotide sequence ID" value="NZ_AP031484.1"/>
</dbReference>
<reference evidence="1 2" key="1">
    <citation type="submission" date="2018-08" db="EMBL/GenBank/DDBJ databases">
        <title>A genome reference for cultivated species of the human gut microbiota.</title>
        <authorList>
            <person name="Zou Y."/>
            <person name="Xue W."/>
            <person name="Luo G."/>
        </authorList>
    </citation>
    <scope>NUCLEOTIDE SEQUENCE [LARGE SCALE GENOMIC DNA]</scope>
    <source>
        <strain evidence="1 2">OF01-3</strain>
    </source>
</reference>
<dbReference type="AlphaFoldDB" id="A0A3E2TIB3"/>
<dbReference type="InterPro" id="IPR007546">
    <property type="entry name" value="DUF503"/>
</dbReference>
<dbReference type="InterPro" id="IPR036746">
    <property type="entry name" value="TT1725-like_sf"/>
</dbReference>
<name>A0A3E2TIB3_9FIRM</name>